<dbReference type="OMA" id="YEYSVIT"/>
<evidence type="ECO:0000259" key="2">
    <source>
        <dbReference type="Pfam" id="PF08212"/>
    </source>
</evidence>
<feature type="domain" description="Lipocalin/cytosolic fatty-acid binding" evidence="2">
    <location>
        <begin position="35"/>
        <end position="156"/>
    </location>
</feature>
<evidence type="ECO:0000313" key="3">
    <source>
        <dbReference type="EnsemblMetazoa" id="XP_030840888"/>
    </source>
</evidence>
<dbReference type="OrthoDB" id="565904at2759"/>
<feature type="chain" id="PRO_5029782304" description="Lipocalin/cytosolic fatty-acid binding domain-containing protein" evidence="1">
    <location>
        <begin position="29"/>
        <end position="197"/>
    </location>
</feature>
<dbReference type="RefSeq" id="XP_030840888.1">
    <property type="nucleotide sequence ID" value="XM_030985028.1"/>
</dbReference>
<keyword evidence="4" id="KW-1185">Reference proteome</keyword>
<evidence type="ECO:0000313" key="4">
    <source>
        <dbReference type="Proteomes" id="UP000007110"/>
    </source>
</evidence>
<sequence length="197" mass="21746">MANKNTQSWFALVAVFGAILCFSSPAEGLGTVYDVDANKYVGRWYNMYTNFWTDSFTGIDGAECTTAEYGKVSETNFTVTNAYSVGEGEPVTSSGYAWVPIQSEPGKVLIELDNDAAASTYWILKLGPIVDDQYEYSVVTDSQARSLSVLARDPETFDINYDAEVTEYLLITGFTSPTTQRVRVYHGDDCTYLSPEA</sequence>
<reference evidence="3" key="2">
    <citation type="submission" date="2021-01" db="UniProtKB">
        <authorList>
            <consortium name="EnsemblMetazoa"/>
        </authorList>
    </citation>
    <scope>IDENTIFICATION</scope>
</reference>
<dbReference type="SUPFAM" id="SSF50814">
    <property type="entry name" value="Lipocalins"/>
    <property type="match status" value="1"/>
</dbReference>
<organism evidence="3 4">
    <name type="scientific">Strongylocentrotus purpuratus</name>
    <name type="common">Purple sea urchin</name>
    <dbReference type="NCBI Taxonomy" id="7668"/>
    <lineage>
        <taxon>Eukaryota</taxon>
        <taxon>Metazoa</taxon>
        <taxon>Echinodermata</taxon>
        <taxon>Eleutherozoa</taxon>
        <taxon>Echinozoa</taxon>
        <taxon>Echinoidea</taxon>
        <taxon>Euechinoidea</taxon>
        <taxon>Echinacea</taxon>
        <taxon>Camarodonta</taxon>
        <taxon>Echinidea</taxon>
        <taxon>Strongylocentrotidae</taxon>
        <taxon>Strongylocentrotus</taxon>
    </lineage>
</organism>
<dbReference type="PANTHER" id="PTHR37437">
    <property type="entry name" value="LIPOCALIN-RELATED PROTEIN-RELATED"/>
    <property type="match status" value="1"/>
</dbReference>
<accession>A0A7M7NXW8</accession>
<reference evidence="4" key="1">
    <citation type="submission" date="2015-02" db="EMBL/GenBank/DDBJ databases">
        <title>Genome sequencing for Strongylocentrotus purpuratus.</title>
        <authorList>
            <person name="Murali S."/>
            <person name="Liu Y."/>
            <person name="Vee V."/>
            <person name="English A."/>
            <person name="Wang M."/>
            <person name="Skinner E."/>
            <person name="Han Y."/>
            <person name="Muzny D.M."/>
            <person name="Worley K.C."/>
            <person name="Gibbs R.A."/>
        </authorList>
    </citation>
    <scope>NUCLEOTIDE SEQUENCE</scope>
</reference>
<dbReference type="InterPro" id="IPR022272">
    <property type="entry name" value="Lipocalin_CS"/>
</dbReference>
<name>A0A7M7NXW8_STRPU</name>
<dbReference type="PROSITE" id="PS00213">
    <property type="entry name" value="LIPOCALIN"/>
    <property type="match status" value="1"/>
</dbReference>
<dbReference type="KEGG" id="spu:105440477"/>
<dbReference type="Pfam" id="PF08212">
    <property type="entry name" value="Lipocalin_2"/>
    <property type="match status" value="1"/>
</dbReference>
<dbReference type="Proteomes" id="UP000007110">
    <property type="component" value="Unassembled WGS sequence"/>
</dbReference>
<dbReference type="GeneID" id="105440477"/>
<proteinExistence type="predicted"/>
<dbReference type="AlphaFoldDB" id="A0A7M7NXW8"/>
<feature type="signal peptide" evidence="1">
    <location>
        <begin position="1"/>
        <end position="28"/>
    </location>
</feature>
<dbReference type="PANTHER" id="PTHR37437:SF1">
    <property type="entry name" value="LIPOCALIN-RELATED PROTEIN"/>
    <property type="match status" value="1"/>
</dbReference>
<protein>
    <recommendedName>
        <fullName evidence="2">Lipocalin/cytosolic fatty-acid binding domain-containing protein</fullName>
    </recommendedName>
</protein>
<evidence type="ECO:0000256" key="1">
    <source>
        <dbReference type="SAM" id="SignalP"/>
    </source>
</evidence>
<dbReference type="EnsemblMetazoa" id="XM_030985028">
    <property type="protein sequence ID" value="XP_030840888"/>
    <property type="gene ID" value="LOC105440477"/>
</dbReference>
<dbReference type="Gene3D" id="2.40.128.20">
    <property type="match status" value="1"/>
</dbReference>
<keyword evidence="1" id="KW-0732">Signal</keyword>
<dbReference type="InterPro" id="IPR000566">
    <property type="entry name" value="Lipocln_cytosolic_FA-bd_dom"/>
</dbReference>
<dbReference type="InterPro" id="IPR012674">
    <property type="entry name" value="Calycin"/>
</dbReference>
<dbReference type="InParanoid" id="A0A7M7NXW8"/>